<evidence type="ECO:0000313" key="2">
    <source>
        <dbReference type="EMBL" id="EKT61330.1"/>
    </source>
</evidence>
<gene>
    <name evidence="2" type="ORF">OO7_01456</name>
</gene>
<dbReference type="AlphaFoldDB" id="K8WYP1"/>
<feature type="compositionally biased region" description="Basic residues" evidence="1">
    <location>
        <begin position="63"/>
        <end position="85"/>
    </location>
</feature>
<dbReference type="RefSeq" id="WP_008914183.1">
    <property type="nucleotide sequence ID" value="NZ_CM001773.1"/>
</dbReference>
<accession>K8WYP1</accession>
<evidence type="ECO:0000256" key="1">
    <source>
        <dbReference type="SAM" id="MobiDB-lite"/>
    </source>
</evidence>
<reference evidence="2 3" key="1">
    <citation type="journal article" date="2012" name="BMC Genomics">
        <title>Comparative genomics of bacteria in the genus Providencia isolated from wild Drosophila melanogaster.</title>
        <authorList>
            <person name="Galac M.R."/>
            <person name="Lazzaro B.P."/>
        </authorList>
    </citation>
    <scope>NUCLEOTIDE SEQUENCE [LARGE SCALE GENOMIC DNA]</scope>
    <source>
        <strain evidence="2 3">DSM 19967</strain>
    </source>
</reference>
<dbReference type="PATRIC" id="fig|1141660.3.peg.288"/>
<evidence type="ECO:0000313" key="3">
    <source>
        <dbReference type="Proteomes" id="UP000010290"/>
    </source>
</evidence>
<feature type="region of interest" description="Disordered" evidence="1">
    <location>
        <begin position="57"/>
        <end position="85"/>
    </location>
</feature>
<protein>
    <submittedName>
        <fullName evidence="2">Uncharacterized protein</fullName>
    </submittedName>
</protein>
<organism evidence="2 3">
    <name type="scientific">Providencia sneebia DSM 19967</name>
    <dbReference type="NCBI Taxonomy" id="1141660"/>
    <lineage>
        <taxon>Bacteria</taxon>
        <taxon>Pseudomonadati</taxon>
        <taxon>Pseudomonadota</taxon>
        <taxon>Gammaproteobacteria</taxon>
        <taxon>Enterobacterales</taxon>
        <taxon>Morganellaceae</taxon>
        <taxon>Providencia</taxon>
    </lineage>
</organism>
<proteinExistence type="predicted"/>
<dbReference type="HOGENOM" id="CLU_2510060_0_0_6"/>
<comment type="caution">
    <text evidence="2">The sequence shown here is derived from an EMBL/GenBank/DDBJ whole genome shotgun (WGS) entry which is preliminary data.</text>
</comment>
<dbReference type="Proteomes" id="UP000010290">
    <property type="component" value="Chromosome"/>
</dbReference>
<name>K8WYP1_9GAMM</name>
<dbReference type="EMBL" id="AKKN01000002">
    <property type="protein sequence ID" value="EKT61330.1"/>
    <property type="molecule type" value="Genomic_DNA"/>
</dbReference>
<keyword evidence="3" id="KW-1185">Reference proteome</keyword>
<sequence>MKDIILNSDIDSIQVSSPAFLFDESFEDCNPATSRNFRADCLKERISFQMVKDPRVIPFGSGSKHKGTKSKKCKRKQTKKRGGGR</sequence>